<keyword evidence="1" id="KW-1133">Transmembrane helix</keyword>
<proteinExistence type="predicted"/>
<feature type="non-terminal residue" evidence="2">
    <location>
        <position position="80"/>
    </location>
</feature>
<evidence type="ECO:0000313" key="2">
    <source>
        <dbReference type="EMBL" id="GAG73707.1"/>
    </source>
</evidence>
<reference evidence="2" key="1">
    <citation type="journal article" date="2014" name="Front. Microbiol.">
        <title>High frequency of phylogenetically diverse reductive dehalogenase-homologous genes in deep subseafloor sedimentary metagenomes.</title>
        <authorList>
            <person name="Kawai M."/>
            <person name="Futagami T."/>
            <person name="Toyoda A."/>
            <person name="Takaki Y."/>
            <person name="Nishi S."/>
            <person name="Hori S."/>
            <person name="Arai W."/>
            <person name="Tsubouchi T."/>
            <person name="Morono Y."/>
            <person name="Uchiyama I."/>
            <person name="Ito T."/>
            <person name="Fujiyama A."/>
            <person name="Inagaki F."/>
            <person name="Takami H."/>
        </authorList>
    </citation>
    <scope>NUCLEOTIDE SEQUENCE</scope>
    <source>
        <strain evidence="2">Expedition CK06-06</strain>
    </source>
</reference>
<accession>X1AWX0</accession>
<dbReference type="EMBL" id="BART01000593">
    <property type="protein sequence ID" value="GAG73707.1"/>
    <property type="molecule type" value="Genomic_DNA"/>
</dbReference>
<evidence type="ECO:0000256" key="1">
    <source>
        <dbReference type="SAM" id="Phobius"/>
    </source>
</evidence>
<dbReference type="AlphaFoldDB" id="X1AWX0"/>
<keyword evidence="1" id="KW-0472">Membrane</keyword>
<keyword evidence="1" id="KW-0812">Transmembrane</keyword>
<feature type="transmembrane region" description="Helical" evidence="1">
    <location>
        <begin position="41"/>
        <end position="64"/>
    </location>
</feature>
<name>X1AWX0_9ZZZZ</name>
<gene>
    <name evidence="2" type="ORF">S01H4_02639</name>
</gene>
<comment type="caution">
    <text evidence="2">The sequence shown here is derived from an EMBL/GenBank/DDBJ whole genome shotgun (WGS) entry which is preliminary data.</text>
</comment>
<sequence>MPLLLISLSLGVIQIYTGFIIKFIANIKEDKIKIGLMDQGSWLLLISGLLLSVLANTIGSLAGFKIITNYIIWAGLLSVV</sequence>
<organism evidence="2">
    <name type="scientific">marine sediment metagenome</name>
    <dbReference type="NCBI Taxonomy" id="412755"/>
    <lineage>
        <taxon>unclassified sequences</taxon>
        <taxon>metagenomes</taxon>
        <taxon>ecological metagenomes</taxon>
    </lineage>
</organism>
<protein>
    <submittedName>
        <fullName evidence="2">Uncharacterized protein</fullName>
    </submittedName>
</protein>